<keyword evidence="2" id="KW-0732">Signal</keyword>
<organism evidence="3 4">
    <name type="scientific">Sinanodonta woodiana</name>
    <name type="common">Chinese pond mussel</name>
    <name type="synonym">Anodonta woodiana</name>
    <dbReference type="NCBI Taxonomy" id="1069815"/>
    <lineage>
        <taxon>Eukaryota</taxon>
        <taxon>Metazoa</taxon>
        <taxon>Spiralia</taxon>
        <taxon>Lophotrochozoa</taxon>
        <taxon>Mollusca</taxon>
        <taxon>Bivalvia</taxon>
        <taxon>Autobranchia</taxon>
        <taxon>Heteroconchia</taxon>
        <taxon>Palaeoheterodonta</taxon>
        <taxon>Unionida</taxon>
        <taxon>Unionoidea</taxon>
        <taxon>Unionidae</taxon>
        <taxon>Unioninae</taxon>
        <taxon>Sinanodonta</taxon>
    </lineage>
</organism>
<dbReference type="EMBL" id="JBJQND010000015">
    <property type="protein sequence ID" value="KAL3852940.1"/>
    <property type="molecule type" value="Genomic_DNA"/>
</dbReference>
<feature type="chain" id="PRO_5044889723" evidence="2">
    <location>
        <begin position="23"/>
        <end position="166"/>
    </location>
</feature>
<keyword evidence="4" id="KW-1185">Reference proteome</keyword>
<dbReference type="AlphaFoldDB" id="A0ABD3UXE2"/>
<feature type="transmembrane region" description="Helical" evidence="1">
    <location>
        <begin position="56"/>
        <end position="79"/>
    </location>
</feature>
<proteinExistence type="predicted"/>
<feature type="signal peptide" evidence="2">
    <location>
        <begin position="1"/>
        <end position="22"/>
    </location>
</feature>
<keyword evidence="1" id="KW-0472">Membrane</keyword>
<dbReference type="Proteomes" id="UP001634394">
    <property type="component" value="Unassembled WGS sequence"/>
</dbReference>
<evidence type="ECO:0000313" key="3">
    <source>
        <dbReference type="EMBL" id="KAL3852940.1"/>
    </source>
</evidence>
<name>A0ABD3UXE2_SINWO</name>
<protein>
    <submittedName>
        <fullName evidence="3">Uncharacterized protein</fullName>
    </submittedName>
</protein>
<reference evidence="3 4" key="1">
    <citation type="submission" date="2024-11" db="EMBL/GenBank/DDBJ databases">
        <title>Chromosome-level genome assembly of the freshwater bivalve Anodonta woodiana.</title>
        <authorList>
            <person name="Chen X."/>
        </authorList>
    </citation>
    <scope>NUCLEOTIDE SEQUENCE [LARGE SCALE GENOMIC DNA]</scope>
    <source>
        <strain evidence="3">MN2024</strain>
        <tissue evidence="3">Gills</tissue>
    </source>
</reference>
<sequence>MMALKHLFEIALLTSAIALARASYECIYRDGRHLYCDSCCEYDCCSYSANSSDSAAIVGGCVAAGFVFIVTVLLCCICIRRRRTASNGQVLVQHPSNVLVVSRTNQAAGDSTATAVTGRTVYNPNVPQTGPYAYEQPTTFAIFPSGYIPRTDTLGEEAPPAYSPQK</sequence>
<keyword evidence="1" id="KW-1133">Transmembrane helix</keyword>
<comment type="caution">
    <text evidence="3">The sequence shown here is derived from an EMBL/GenBank/DDBJ whole genome shotgun (WGS) entry which is preliminary data.</text>
</comment>
<evidence type="ECO:0000256" key="1">
    <source>
        <dbReference type="SAM" id="Phobius"/>
    </source>
</evidence>
<evidence type="ECO:0000313" key="4">
    <source>
        <dbReference type="Proteomes" id="UP001634394"/>
    </source>
</evidence>
<accession>A0ABD3UXE2</accession>
<gene>
    <name evidence="3" type="ORF">ACJMK2_016545</name>
</gene>
<keyword evidence="1" id="KW-0812">Transmembrane</keyword>
<evidence type="ECO:0000256" key="2">
    <source>
        <dbReference type="SAM" id="SignalP"/>
    </source>
</evidence>